<comment type="similarity">
    <text evidence="1">Belongs to the eukaryotic/archaeal PrmC-related family.</text>
</comment>
<dbReference type="PROSITE" id="PS00092">
    <property type="entry name" value="N6_MTASE"/>
    <property type="match status" value="1"/>
</dbReference>
<dbReference type="InterPro" id="IPR055487">
    <property type="entry name" value="DUF7059"/>
</dbReference>
<dbReference type="GO" id="GO:0008276">
    <property type="term" value="F:protein methyltransferase activity"/>
    <property type="evidence" value="ECO:0007669"/>
    <property type="project" value="TreeGrafter"/>
</dbReference>
<dbReference type="PANTHER" id="PTHR45875:SF1">
    <property type="entry name" value="METHYLTRANSFERASE N6AMT1"/>
    <property type="match status" value="1"/>
</dbReference>
<dbReference type="Pfam" id="PF05175">
    <property type="entry name" value="MTS"/>
    <property type="match status" value="1"/>
</dbReference>
<evidence type="ECO:0000256" key="2">
    <source>
        <dbReference type="ARBA" id="ARBA00022603"/>
    </source>
</evidence>
<dbReference type="GO" id="GO:0032259">
    <property type="term" value="P:methylation"/>
    <property type="evidence" value="ECO:0007669"/>
    <property type="project" value="UniProtKB-KW"/>
</dbReference>
<evidence type="ECO:0000256" key="1">
    <source>
        <dbReference type="ARBA" id="ARBA00006149"/>
    </source>
</evidence>
<dbReference type="InterPro" id="IPR056684">
    <property type="entry name" value="DUF7782"/>
</dbReference>
<dbReference type="Proteomes" id="UP000221369">
    <property type="component" value="Unassembled WGS sequence"/>
</dbReference>
<dbReference type="InterPro" id="IPR029063">
    <property type="entry name" value="SAM-dependent_MTases_sf"/>
</dbReference>
<evidence type="ECO:0000259" key="5">
    <source>
        <dbReference type="Pfam" id="PF05175"/>
    </source>
</evidence>
<dbReference type="Pfam" id="PF23186">
    <property type="entry name" value="DUF7059"/>
    <property type="match status" value="1"/>
</dbReference>
<keyword evidence="4" id="KW-0949">S-adenosyl-L-methionine</keyword>
<accession>A0A2A9DUW0</accession>
<evidence type="ECO:0000313" key="9">
    <source>
        <dbReference type="Proteomes" id="UP000221369"/>
    </source>
</evidence>
<dbReference type="InterPro" id="IPR002052">
    <property type="entry name" value="DNA_methylase_N6_adenine_CS"/>
</dbReference>
<dbReference type="Gene3D" id="3.40.50.150">
    <property type="entry name" value="Vaccinia Virus protein VP39"/>
    <property type="match status" value="1"/>
</dbReference>
<dbReference type="GO" id="GO:0035657">
    <property type="term" value="C:eRF1 methyltransferase complex"/>
    <property type="evidence" value="ECO:0007669"/>
    <property type="project" value="TreeGrafter"/>
</dbReference>
<proteinExistence type="inferred from homology"/>
<dbReference type="Pfam" id="PF25004">
    <property type="entry name" value="DUF7782"/>
    <property type="match status" value="1"/>
</dbReference>
<gene>
    <name evidence="8" type="ORF">ATJ78_0614</name>
</gene>
<keyword evidence="9" id="KW-1185">Reference proteome</keyword>
<dbReference type="SUPFAM" id="SSF53335">
    <property type="entry name" value="S-adenosyl-L-methionine-dependent methyltransferases"/>
    <property type="match status" value="1"/>
</dbReference>
<feature type="domain" description="DUF7782" evidence="7">
    <location>
        <begin position="421"/>
        <end position="518"/>
    </location>
</feature>
<dbReference type="GO" id="GO:0003676">
    <property type="term" value="F:nucleic acid binding"/>
    <property type="evidence" value="ECO:0007669"/>
    <property type="project" value="InterPro"/>
</dbReference>
<dbReference type="AlphaFoldDB" id="A0A2A9DUW0"/>
<keyword evidence="2 8" id="KW-0489">Methyltransferase</keyword>
<dbReference type="InterPro" id="IPR007848">
    <property type="entry name" value="Small_mtfrase_dom"/>
</dbReference>
<reference evidence="8 9" key="1">
    <citation type="submission" date="2017-10" db="EMBL/GenBank/DDBJ databases">
        <title>Sequencing the genomes of 1000 actinobacteria strains.</title>
        <authorList>
            <person name="Klenk H.-P."/>
        </authorList>
    </citation>
    <scope>NUCLEOTIDE SEQUENCE [LARGE SCALE GENOMIC DNA]</scope>
    <source>
        <strain evidence="8 9">DSM 21798</strain>
    </source>
</reference>
<dbReference type="GO" id="GO:0008757">
    <property type="term" value="F:S-adenosylmethionine-dependent methyltransferase activity"/>
    <property type="evidence" value="ECO:0007669"/>
    <property type="project" value="TreeGrafter"/>
</dbReference>
<dbReference type="CDD" id="cd02440">
    <property type="entry name" value="AdoMet_MTases"/>
    <property type="match status" value="1"/>
</dbReference>
<dbReference type="EMBL" id="PDJE01000001">
    <property type="protein sequence ID" value="PFG29699.1"/>
    <property type="molecule type" value="Genomic_DNA"/>
</dbReference>
<dbReference type="GO" id="GO:0008170">
    <property type="term" value="F:N-methyltransferase activity"/>
    <property type="evidence" value="ECO:0007669"/>
    <property type="project" value="UniProtKB-ARBA"/>
</dbReference>
<feature type="domain" description="DUF7059" evidence="6">
    <location>
        <begin position="29"/>
        <end position="114"/>
    </location>
</feature>
<sequence>MRVTPPIAPLPARDAQPALPQKLRADLTAAAFSVSTLTALWGDDAERALHRNQRVPAIRRLDEQAVTPASTLARLFVLGLDVPREQVERALPTLGIDGAAELGLMSAAGDSIRPLKDLRPYSFVDADGAGSWWIVSDLGELSRPGPLDEDHVLGVGGASMTLAGLMLQARVDRVLDLGTGCGIQALHAARHAKHVVATDISDAALTTARLNADLNAVTNIEFRHGSLYEPVAGERFDRIVSNPPFVITPRRPGVPAYEYRDGGLVGDEIVRTVIVGSADHLVPGGTVQMLANWEYRAGETGSDRVARWLHDNAADALDSWVIEREVQSPEEYAETWIRDGGTREGTEKFNALYGAWLDDFAERGVRQVGFGYVFLRRRDASSGPVWNRHERLLSAPGQNEAGLGVHIAACVAAHDAQARLSDDDLAASTLVVAGDVTQEQHHWPGSDDPTAIIVRQGGGFGRSIPVDTALAALVGACDGDLSVGAITAALAQLLEVDERALRAQLLPRVREFVDDGILSFALPQKPDRQR</sequence>
<feature type="domain" description="Methyltransferase small" evidence="5">
    <location>
        <begin position="162"/>
        <end position="293"/>
    </location>
</feature>
<name>A0A2A9DUW0_9MICO</name>
<evidence type="ECO:0000256" key="3">
    <source>
        <dbReference type="ARBA" id="ARBA00022679"/>
    </source>
</evidence>
<organism evidence="8 9">
    <name type="scientific">Paramicrobacterium agarici</name>
    <dbReference type="NCBI Taxonomy" id="630514"/>
    <lineage>
        <taxon>Bacteria</taxon>
        <taxon>Bacillati</taxon>
        <taxon>Actinomycetota</taxon>
        <taxon>Actinomycetes</taxon>
        <taxon>Micrococcales</taxon>
        <taxon>Microbacteriaceae</taxon>
        <taxon>Paramicrobacterium</taxon>
    </lineage>
</organism>
<dbReference type="PANTHER" id="PTHR45875">
    <property type="entry name" value="METHYLTRANSFERASE N6AMT1"/>
    <property type="match status" value="1"/>
</dbReference>
<evidence type="ECO:0000259" key="6">
    <source>
        <dbReference type="Pfam" id="PF23186"/>
    </source>
</evidence>
<evidence type="ECO:0000259" key="7">
    <source>
        <dbReference type="Pfam" id="PF25004"/>
    </source>
</evidence>
<dbReference type="InterPro" id="IPR052190">
    <property type="entry name" value="Euk-Arch_PrmC-MTase"/>
</dbReference>
<comment type="caution">
    <text evidence="8">The sequence shown here is derived from an EMBL/GenBank/DDBJ whole genome shotgun (WGS) entry which is preliminary data.</text>
</comment>
<keyword evidence="3 8" id="KW-0808">Transferase</keyword>
<protein>
    <submittedName>
        <fullName evidence="8">Methyltransferase family protein</fullName>
    </submittedName>
</protein>
<evidence type="ECO:0000313" key="8">
    <source>
        <dbReference type="EMBL" id="PFG29699.1"/>
    </source>
</evidence>
<evidence type="ECO:0000256" key="4">
    <source>
        <dbReference type="ARBA" id="ARBA00022691"/>
    </source>
</evidence>